<gene>
    <name evidence="1" type="ORF">IT774_07575</name>
</gene>
<name>A0A7S9DZT1_9ALTE</name>
<dbReference type="KEGG" id="smaa:IT774_07575"/>
<evidence type="ECO:0000313" key="1">
    <source>
        <dbReference type="EMBL" id="QPG06954.1"/>
    </source>
</evidence>
<keyword evidence="2" id="KW-1185">Reference proteome</keyword>
<reference evidence="1 2" key="1">
    <citation type="submission" date="2020-11" db="EMBL/GenBank/DDBJ databases">
        <title>Complete genome sequence for Salinimonas sp. strain G2-b.</title>
        <authorList>
            <person name="Park S.-J."/>
        </authorList>
    </citation>
    <scope>NUCLEOTIDE SEQUENCE [LARGE SCALE GENOMIC DNA]</scope>
    <source>
        <strain evidence="1 2">G2-b</strain>
    </source>
</reference>
<dbReference type="EMBL" id="CP064795">
    <property type="protein sequence ID" value="QPG06954.1"/>
    <property type="molecule type" value="Genomic_DNA"/>
</dbReference>
<dbReference type="RefSeq" id="WP_195812026.1">
    <property type="nucleotide sequence ID" value="NZ_CP064795.1"/>
</dbReference>
<organism evidence="1 2">
    <name type="scientific">Salinimonas marina</name>
    <dbReference type="NCBI Taxonomy" id="2785918"/>
    <lineage>
        <taxon>Bacteria</taxon>
        <taxon>Pseudomonadati</taxon>
        <taxon>Pseudomonadota</taxon>
        <taxon>Gammaproteobacteria</taxon>
        <taxon>Alteromonadales</taxon>
        <taxon>Alteromonadaceae</taxon>
        <taxon>Alteromonas/Salinimonas group</taxon>
        <taxon>Salinimonas</taxon>
    </lineage>
</organism>
<proteinExistence type="predicted"/>
<dbReference type="AlphaFoldDB" id="A0A7S9DZT1"/>
<accession>A0A7S9DZT1</accession>
<sequence length="61" mass="7010">MQIKHFVGNSMRQTMCGYYASDKVDISAYEATVTCKHCRQMWASVFYVKPEDGQPSWAQQA</sequence>
<dbReference type="Proteomes" id="UP000595095">
    <property type="component" value="Chromosome"/>
</dbReference>
<evidence type="ECO:0000313" key="2">
    <source>
        <dbReference type="Proteomes" id="UP000595095"/>
    </source>
</evidence>
<protein>
    <submittedName>
        <fullName evidence="1">Uncharacterized protein</fullName>
    </submittedName>
</protein>